<dbReference type="GO" id="GO:0003700">
    <property type="term" value="F:DNA-binding transcription factor activity"/>
    <property type="evidence" value="ECO:0007669"/>
    <property type="project" value="InterPro"/>
</dbReference>
<evidence type="ECO:0000256" key="2">
    <source>
        <dbReference type="ARBA" id="ARBA00022386"/>
    </source>
</evidence>
<dbReference type="InterPro" id="IPR022687">
    <property type="entry name" value="HTH_DTXR"/>
</dbReference>
<dbReference type="Proteomes" id="UP000823638">
    <property type="component" value="Unassembled WGS sequence"/>
</dbReference>
<dbReference type="InterPro" id="IPR036388">
    <property type="entry name" value="WH-like_DNA-bd_sf"/>
</dbReference>
<dbReference type="GO" id="GO:0046914">
    <property type="term" value="F:transition metal ion binding"/>
    <property type="evidence" value="ECO:0007669"/>
    <property type="project" value="InterPro"/>
</dbReference>
<comment type="function">
    <text evidence="6">In the presence of manganese, represses expression of mntH and mntS. Up-regulates expression of mntP.</text>
</comment>
<dbReference type="InterPro" id="IPR001367">
    <property type="entry name" value="Fe_dep_repressor"/>
</dbReference>
<protein>
    <recommendedName>
        <fullName evidence="2">Transcriptional regulator MntR</fullName>
    </recommendedName>
</protein>
<dbReference type="Gene3D" id="1.10.10.10">
    <property type="entry name" value="Winged helix-like DNA-binding domain superfamily/Winged helix DNA-binding domain"/>
    <property type="match status" value="1"/>
</dbReference>
<reference evidence="8" key="1">
    <citation type="submission" date="2020-10" db="EMBL/GenBank/DDBJ databases">
        <authorList>
            <person name="Gilroy R."/>
        </authorList>
    </citation>
    <scope>NUCLEOTIDE SEQUENCE</scope>
    <source>
        <strain evidence="8">10532</strain>
    </source>
</reference>
<comment type="similarity">
    <text evidence="1">Belongs to the DtxR/MntR family.</text>
</comment>
<sequence length="124" mass="14185">MVIQESAEMYLETIISLQNKKGNVRAIDISREMGFSRPTVSIAVHKLEENGYLKIDENGFISLLPPGKEIAEKILERHNILKTIFIRLGVSEKTAEKDACRIEHVISEETFDCLKKHINSFKQE</sequence>
<evidence type="ECO:0000256" key="3">
    <source>
        <dbReference type="ARBA" id="ARBA00023015"/>
    </source>
</evidence>
<accession>A0A9D9HNE2</accession>
<dbReference type="InterPro" id="IPR036390">
    <property type="entry name" value="WH_DNA-bd_sf"/>
</dbReference>
<dbReference type="AlphaFoldDB" id="A0A9D9HNE2"/>
<evidence type="ECO:0000256" key="4">
    <source>
        <dbReference type="ARBA" id="ARBA00023125"/>
    </source>
</evidence>
<proteinExistence type="inferred from homology"/>
<keyword evidence="4" id="KW-0238">DNA-binding</keyword>
<dbReference type="Pfam" id="PF01325">
    <property type="entry name" value="Fe_dep_repress"/>
    <property type="match status" value="1"/>
</dbReference>
<dbReference type="PANTHER" id="PTHR33238">
    <property type="entry name" value="IRON (METAL) DEPENDENT REPRESSOR, DTXR FAMILY"/>
    <property type="match status" value="1"/>
</dbReference>
<dbReference type="SUPFAM" id="SSF47979">
    <property type="entry name" value="Iron-dependent repressor protein, dimerization domain"/>
    <property type="match status" value="1"/>
</dbReference>
<name>A0A9D9HNE2_9SPIR</name>
<evidence type="ECO:0000256" key="5">
    <source>
        <dbReference type="ARBA" id="ARBA00023163"/>
    </source>
</evidence>
<dbReference type="InterPro" id="IPR022689">
    <property type="entry name" value="Iron_dep_repressor"/>
</dbReference>
<evidence type="ECO:0000256" key="1">
    <source>
        <dbReference type="ARBA" id="ARBA00007871"/>
    </source>
</evidence>
<dbReference type="SUPFAM" id="SSF46785">
    <property type="entry name" value="Winged helix' DNA-binding domain"/>
    <property type="match status" value="1"/>
</dbReference>
<dbReference type="GO" id="GO:0046983">
    <property type="term" value="F:protein dimerization activity"/>
    <property type="evidence" value="ECO:0007669"/>
    <property type="project" value="InterPro"/>
</dbReference>
<dbReference type="GO" id="GO:0003677">
    <property type="term" value="F:DNA binding"/>
    <property type="evidence" value="ECO:0007669"/>
    <property type="project" value="UniProtKB-KW"/>
</dbReference>
<evidence type="ECO:0000313" key="9">
    <source>
        <dbReference type="Proteomes" id="UP000823638"/>
    </source>
</evidence>
<dbReference type="InterPro" id="IPR036421">
    <property type="entry name" value="Fe_dep_repressor_sf"/>
</dbReference>
<dbReference type="PANTHER" id="PTHR33238:SF7">
    <property type="entry name" value="IRON-DEPENDENT TRANSCRIPTIONAL REGULATOR"/>
    <property type="match status" value="1"/>
</dbReference>
<evidence type="ECO:0000256" key="6">
    <source>
        <dbReference type="ARBA" id="ARBA00025185"/>
    </source>
</evidence>
<dbReference type="Gene3D" id="1.10.60.10">
    <property type="entry name" value="Iron dependent repressor, metal binding and dimerisation domain"/>
    <property type="match status" value="1"/>
</dbReference>
<dbReference type="EMBL" id="JADIMM010000023">
    <property type="protein sequence ID" value="MBO8456893.1"/>
    <property type="molecule type" value="Genomic_DNA"/>
</dbReference>
<keyword evidence="5" id="KW-0804">Transcription</keyword>
<comment type="caution">
    <text evidence="8">The sequence shown here is derived from an EMBL/GenBank/DDBJ whole genome shotgun (WGS) entry which is preliminary data.</text>
</comment>
<gene>
    <name evidence="8" type="ORF">IAA81_01540</name>
</gene>
<dbReference type="InterPro" id="IPR050536">
    <property type="entry name" value="DtxR_MntR_Metal-Reg"/>
</dbReference>
<keyword evidence="3" id="KW-0805">Transcription regulation</keyword>
<reference evidence="8" key="2">
    <citation type="journal article" date="2021" name="PeerJ">
        <title>Extensive microbial diversity within the chicken gut microbiome revealed by metagenomics and culture.</title>
        <authorList>
            <person name="Gilroy R."/>
            <person name="Ravi A."/>
            <person name="Getino M."/>
            <person name="Pursley I."/>
            <person name="Horton D.L."/>
            <person name="Alikhan N.F."/>
            <person name="Baker D."/>
            <person name="Gharbi K."/>
            <person name="Hall N."/>
            <person name="Watson M."/>
            <person name="Adriaenssens E.M."/>
            <person name="Foster-Nyarko E."/>
            <person name="Jarju S."/>
            <person name="Secka A."/>
            <person name="Antonio M."/>
            <person name="Oren A."/>
            <person name="Chaudhuri R.R."/>
            <person name="La Ragione R."/>
            <person name="Hildebrand F."/>
            <person name="Pallen M.J."/>
        </authorList>
    </citation>
    <scope>NUCLEOTIDE SEQUENCE</scope>
    <source>
        <strain evidence="8">10532</strain>
    </source>
</reference>
<evidence type="ECO:0000259" key="7">
    <source>
        <dbReference type="PROSITE" id="PS50944"/>
    </source>
</evidence>
<dbReference type="Pfam" id="PF02742">
    <property type="entry name" value="Fe_dep_repr_C"/>
    <property type="match status" value="1"/>
</dbReference>
<dbReference type="PROSITE" id="PS50944">
    <property type="entry name" value="HTH_DTXR"/>
    <property type="match status" value="1"/>
</dbReference>
<organism evidence="8 9">
    <name type="scientific">Candidatus Gallitreponema excrementavium</name>
    <dbReference type="NCBI Taxonomy" id="2840840"/>
    <lineage>
        <taxon>Bacteria</taxon>
        <taxon>Pseudomonadati</taxon>
        <taxon>Spirochaetota</taxon>
        <taxon>Spirochaetia</taxon>
        <taxon>Spirochaetales</taxon>
        <taxon>Candidatus Gallitreponema</taxon>
    </lineage>
</organism>
<feature type="domain" description="HTH dtxR-type" evidence="7">
    <location>
        <begin position="1"/>
        <end position="64"/>
    </location>
</feature>
<evidence type="ECO:0000313" key="8">
    <source>
        <dbReference type="EMBL" id="MBO8456893.1"/>
    </source>
</evidence>
<dbReference type="SMART" id="SM00529">
    <property type="entry name" value="HTH_DTXR"/>
    <property type="match status" value="1"/>
</dbReference>